<reference evidence="2" key="1">
    <citation type="journal article" date="1999" name="Methods Enzymol.">
        <title>High-efficiency full-length cDNA cloning.</title>
        <authorList>
            <person name="Carninci P."/>
            <person name="Hayashizaki Y."/>
        </authorList>
    </citation>
    <scope>NUCLEOTIDE SEQUENCE</scope>
    <source>
        <strain evidence="2">C57BL/6J</strain>
        <tissue evidence="2">Testis</tissue>
    </source>
</reference>
<name>Q9CUL4_MOUSE</name>
<reference evidence="2" key="4">
    <citation type="submission" date="2000-07" db="EMBL/GenBank/DDBJ databases">
        <authorList>
            <person name="Adachi J."/>
            <person name="Aizawa K."/>
            <person name="Akahira S."/>
            <person name="Akimura T."/>
            <person name="Arai A."/>
            <person name="Aono H."/>
            <person name="Arakawa T."/>
            <person name="Bono H."/>
            <person name="Carninci P."/>
            <person name="Fukuda S."/>
            <person name="Fukunishi Y."/>
            <person name="Furuno M."/>
            <person name="Hanagaki T."/>
            <person name="Hara A."/>
            <person name="Hayatsu N."/>
            <person name="Hiramoto K."/>
            <person name="Hiraoka T."/>
            <person name="Hori F."/>
            <person name="Imotani K."/>
            <person name="Ishii Y."/>
            <person name="Itoh M."/>
            <person name="Izawa M."/>
            <person name="Kasukawa T."/>
            <person name="Kato H."/>
            <person name="Kawai J."/>
            <person name="Kojima Y."/>
            <person name="Konno H."/>
            <person name="Kouda M."/>
            <person name="Koya S."/>
            <person name="Kurihara C."/>
            <person name="Matsuyama T."/>
            <person name="Miyazaki A."/>
            <person name="Nishi K."/>
            <person name="Nomura K."/>
            <person name="Numazaki R."/>
            <person name="Ohno M."/>
            <person name="Okazaki Y."/>
            <person name="Okido T."/>
            <person name="Owa C."/>
            <person name="Saito H."/>
            <person name="Saito R."/>
            <person name="Sakai C."/>
            <person name="Sakai K."/>
            <person name="Sano H."/>
            <person name="Sasaki D."/>
            <person name="Shibata K."/>
            <person name="Shibata Y."/>
            <person name="Shinagawa A."/>
            <person name="Shiraki T."/>
            <person name="Sogabe Y."/>
            <person name="Suzuki H."/>
            <person name="Tagami M."/>
            <person name="Tagawa A."/>
            <person name="Takahashi F."/>
            <person name="Tanaka T."/>
            <person name="Tejima Y."/>
            <person name="Toya T."/>
            <person name="Yamamura T."/>
            <person name="Yasunishi A."/>
            <person name="Yoshida K."/>
            <person name="Yoshino M."/>
            <person name="Muramatsu M."/>
            <person name="Hayashizaki Y."/>
        </authorList>
    </citation>
    <scope>NUCLEOTIDE SEQUENCE</scope>
    <source>
        <strain evidence="2">C57BL/6J</strain>
        <tissue evidence="2">Testis</tissue>
    </source>
</reference>
<reference evidence="2" key="2">
    <citation type="journal article" date="2000" name="Genome Res.">
        <title>Normalization and subtraction of cap-trapper-selected cDNAs to prepare full-length cDNA libraries for rapid discovery of new genes.</title>
        <authorList>
            <person name="Carninci P."/>
            <person name="Shibata Y."/>
            <person name="Hayatsu N."/>
            <person name="Sugahara Y."/>
            <person name="Shibata K."/>
            <person name="Itoh M."/>
            <person name="Konno H."/>
            <person name="Okazaki Y."/>
            <person name="Muramatsu M."/>
            <person name="Hayashizaki Y."/>
        </authorList>
    </citation>
    <scope>NUCLEOTIDE SEQUENCE</scope>
    <source>
        <strain evidence="2">C57BL/6J</strain>
        <tissue evidence="2">Testis</tissue>
    </source>
</reference>
<reference evidence="2" key="6">
    <citation type="journal article" date="2002" name="Nature">
        <title>Analysis of the mouse transcriptome based on functional annotation of 60,770 full-length cDNAs.</title>
        <authorList>
            <consortium name="The FANTOM Consortium and the RIKEN Genome Exploration Research Group Phase I and II Team"/>
        </authorList>
    </citation>
    <scope>NUCLEOTIDE SEQUENCE</scope>
    <source>
        <strain evidence="2">C57BL/6J</strain>
        <tissue evidence="2">Testis</tissue>
    </source>
</reference>
<reference evidence="2" key="8">
    <citation type="journal article" date="2005" name="Science">
        <title>Antisense Transcription in the Mammalian Transcriptome.</title>
        <authorList>
            <consortium name="RIKEN Genome Exploration Research Group and Genome Science Group (Genome Network Project Core Group) and the FANTOM Consortium"/>
        </authorList>
    </citation>
    <scope>NUCLEOTIDE SEQUENCE</scope>
    <source>
        <strain evidence="2">C57BL/6J</strain>
        <tissue evidence="2">Testis</tissue>
    </source>
</reference>
<proteinExistence type="evidence at transcript level"/>
<dbReference type="EMBL" id="AK015523">
    <property type="protein sequence ID" value="BAB29880.1"/>
    <property type="molecule type" value="mRNA"/>
</dbReference>
<reference evidence="2" key="3">
    <citation type="journal article" date="2000" name="Genome Res.">
        <title>RIKEN integrated sequence analysis (RISA) system--384-format sequencing pipeline with 384 multicapillary sequencer.</title>
        <authorList>
            <person name="Shibata K."/>
            <person name="Itoh M."/>
            <person name="Aizawa K."/>
            <person name="Nagaoka S."/>
            <person name="Sasaki N."/>
            <person name="Carninci P."/>
            <person name="Konno H."/>
            <person name="Akiyama J."/>
            <person name="Nishi K."/>
            <person name="Kitsunai T."/>
            <person name="Tashiro H."/>
            <person name="Itoh M."/>
            <person name="Sumi N."/>
            <person name="Ishii Y."/>
            <person name="Nakamura S."/>
            <person name="Hazama M."/>
            <person name="Nishine T."/>
            <person name="Harada A."/>
            <person name="Yamamoto R."/>
            <person name="Matsumoto H."/>
            <person name="Sakaguchi S."/>
            <person name="Ikegami T."/>
            <person name="Kashiwagi K."/>
            <person name="Fujiwake S."/>
            <person name="Inoue K."/>
            <person name="Togawa Y."/>
            <person name="Izawa M."/>
            <person name="Ohara E."/>
            <person name="Watahiki M."/>
            <person name="Yoneda Y."/>
            <person name="Ishikawa T."/>
            <person name="Ozawa K."/>
            <person name="Tanaka T."/>
            <person name="Matsuura S."/>
            <person name="Kawai J."/>
            <person name="Okazaki Y."/>
            <person name="Muramatsu M."/>
            <person name="Inoue Y."/>
            <person name="Kira A."/>
            <person name="Hayashizaki Y."/>
        </authorList>
    </citation>
    <scope>NUCLEOTIDE SEQUENCE</scope>
    <source>
        <strain evidence="2">C57BL/6J</strain>
        <tissue evidence="2">Testis</tissue>
    </source>
</reference>
<evidence type="ECO:0000313" key="2">
    <source>
        <dbReference type="EMBL" id="BAB29880.1"/>
    </source>
</evidence>
<reference evidence="2" key="5">
    <citation type="journal article" date="2001" name="Nature">
        <title>Functional annotation of a full-length mouse cDNA collection.</title>
        <authorList>
            <consortium name="The RIKEN Genome Exploration Research Group Phase II Team and the FANTOM Consortium"/>
        </authorList>
    </citation>
    <scope>NUCLEOTIDE SEQUENCE</scope>
    <source>
        <strain evidence="2">C57BL/6J</strain>
        <tissue evidence="2">Testis</tissue>
    </source>
</reference>
<dbReference type="AlphaFoldDB" id="Q9CUL4"/>
<evidence type="ECO:0000256" key="1">
    <source>
        <dbReference type="SAM" id="MobiDB-lite"/>
    </source>
</evidence>
<reference evidence="2" key="7">
    <citation type="journal article" date="2005" name="Science">
        <title>The Transcriptional Landscape of the Mammalian Genome.</title>
        <authorList>
            <consortium name="The FANTOM Consortium"/>
            <consortium name="Riken Genome Exploration Research Group and Genome Science Group (Genome Network Project Core Group)"/>
        </authorList>
    </citation>
    <scope>NUCLEOTIDE SEQUENCE</scope>
    <source>
        <strain evidence="2">C57BL/6J</strain>
        <tissue evidence="2">Testis</tissue>
    </source>
</reference>
<feature type="compositionally biased region" description="Polar residues" evidence="1">
    <location>
        <begin position="71"/>
        <end position="82"/>
    </location>
</feature>
<feature type="compositionally biased region" description="Basic and acidic residues" evidence="1">
    <location>
        <begin position="99"/>
        <end position="112"/>
    </location>
</feature>
<accession>Q9CUL4</accession>
<sequence>CSKSSSGSSTSTSSGSASSTASRGRIAAALLVCTTLTDGARAESSKLPPPVQLSASEKPRRRVTAERASDEQNGVSTVNQRSALCDPFHDTSAPPLYGRAERGGRARVHEGAGRAPLRPRADIRSASLSQLLQLLWVMRSSSLPVSYSDFIYLLFETGPHAVAKAGLELNYLA</sequence>
<organism evidence="2">
    <name type="scientific">Mus musculus</name>
    <name type="common">Mouse</name>
    <dbReference type="NCBI Taxonomy" id="10090"/>
    <lineage>
        <taxon>Eukaryota</taxon>
        <taxon>Metazoa</taxon>
        <taxon>Chordata</taxon>
        <taxon>Craniata</taxon>
        <taxon>Vertebrata</taxon>
        <taxon>Euteleostomi</taxon>
        <taxon>Mammalia</taxon>
        <taxon>Eutheria</taxon>
        <taxon>Euarchontoglires</taxon>
        <taxon>Glires</taxon>
        <taxon>Rodentia</taxon>
        <taxon>Myomorpha</taxon>
        <taxon>Muroidea</taxon>
        <taxon>Muridae</taxon>
        <taxon>Murinae</taxon>
        <taxon>Mus</taxon>
        <taxon>Mus</taxon>
    </lineage>
</organism>
<feature type="region of interest" description="Disordered" evidence="1">
    <location>
        <begin position="1"/>
        <end position="23"/>
    </location>
</feature>
<feature type="compositionally biased region" description="Low complexity" evidence="1">
    <location>
        <begin position="1"/>
        <end position="22"/>
    </location>
</feature>
<feature type="non-terminal residue" evidence="2">
    <location>
        <position position="1"/>
    </location>
</feature>
<protein>
    <submittedName>
        <fullName evidence="2">Uncharacterized protein</fullName>
    </submittedName>
</protein>
<feature type="region of interest" description="Disordered" evidence="1">
    <location>
        <begin position="39"/>
        <end position="113"/>
    </location>
</feature>